<evidence type="ECO:0000256" key="1">
    <source>
        <dbReference type="ARBA" id="ARBA00013201"/>
    </source>
</evidence>
<dbReference type="KEGG" id="tpal:117654348"/>
<dbReference type="GO" id="GO:0003847">
    <property type="term" value="F:1-alkyl-2-acetylglycerophosphocholine esterase activity"/>
    <property type="evidence" value="ECO:0007669"/>
    <property type="project" value="UniProtKB-UniRule"/>
</dbReference>
<dbReference type="EC" id="3.1.1.47" evidence="1 5"/>
<gene>
    <name evidence="8" type="primary">LOC117654348</name>
</gene>
<evidence type="ECO:0000256" key="2">
    <source>
        <dbReference type="ARBA" id="ARBA00022801"/>
    </source>
</evidence>
<evidence type="ECO:0000256" key="3">
    <source>
        <dbReference type="ARBA" id="ARBA00022963"/>
    </source>
</evidence>
<dbReference type="RefSeq" id="XP_034256826.1">
    <property type="nucleotide sequence ID" value="XM_034400935.1"/>
</dbReference>
<proteinExistence type="predicted"/>
<protein>
    <recommendedName>
        <fullName evidence="1 5">1-alkyl-2-acetylglycerophosphocholine esterase</fullName>
        <ecNumber evidence="1 5">3.1.1.47</ecNumber>
    </recommendedName>
</protein>
<evidence type="ECO:0000313" key="7">
    <source>
        <dbReference type="Proteomes" id="UP000515158"/>
    </source>
</evidence>
<organism evidence="8">
    <name type="scientific">Thrips palmi</name>
    <name type="common">Melon thrips</name>
    <dbReference type="NCBI Taxonomy" id="161013"/>
    <lineage>
        <taxon>Eukaryota</taxon>
        <taxon>Metazoa</taxon>
        <taxon>Ecdysozoa</taxon>
        <taxon>Arthropoda</taxon>
        <taxon>Hexapoda</taxon>
        <taxon>Insecta</taxon>
        <taxon>Pterygota</taxon>
        <taxon>Neoptera</taxon>
        <taxon>Paraneoptera</taxon>
        <taxon>Thysanoptera</taxon>
        <taxon>Terebrantia</taxon>
        <taxon>Thripoidea</taxon>
        <taxon>Thripidae</taxon>
        <taxon>Thrips</taxon>
    </lineage>
</organism>
<evidence type="ECO:0000256" key="4">
    <source>
        <dbReference type="ARBA" id="ARBA00023098"/>
    </source>
</evidence>
<dbReference type="SUPFAM" id="SSF53474">
    <property type="entry name" value="alpha/beta-Hydrolases"/>
    <property type="match status" value="1"/>
</dbReference>
<dbReference type="GO" id="GO:0016042">
    <property type="term" value="P:lipid catabolic process"/>
    <property type="evidence" value="ECO:0007669"/>
    <property type="project" value="UniProtKB-KW"/>
</dbReference>
<dbReference type="PANTHER" id="PTHR10272:SF0">
    <property type="entry name" value="PLATELET-ACTIVATING FACTOR ACETYLHYDROLASE"/>
    <property type="match status" value="1"/>
</dbReference>
<dbReference type="OrthoDB" id="2363873at2759"/>
<dbReference type="InParanoid" id="A0A6P9AMN0"/>
<dbReference type="InterPro" id="IPR029058">
    <property type="entry name" value="AB_hydrolase_fold"/>
</dbReference>
<keyword evidence="3 5" id="KW-0442">Lipid degradation</keyword>
<sequence>MFWRRKTCPIPKASGPYVPGCVDVMTGYTPEGCFFRLFYPSSLEKTNEDKWVPWVDDVAYTRGFALILGIYSFMLRLYVWLVTGTPYIPAVEAAPLSKRKEKFPVVVFSHGLGASKFFYSGTYTELASHGFIVAALEHRDRSACATYYYASPQDHLKSKRTWIKHHKMGFGPENFPARVKQLKVRATECSRTLDLLEQLNVGQEIKNLASDEFSLESLKGRLDFDKAVMMGHSFGGATSLLTLYKDPRFKVGVILDSWMYTLKDEPDIPGSIKQPLLFINTETFHIDSNITTMQKFVNAPHDAERELHTIRMTTHENQTDTVFIVGYWLDFFMKKIDPVLGSKINHGLIMRYLKRHIGVDHSIDLKILESQRQLYVDDFIKKSTKPRRS</sequence>
<evidence type="ECO:0000313" key="8">
    <source>
        <dbReference type="RefSeq" id="XP_034256826.1"/>
    </source>
</evidence>
<keyword evidence="7" id="KW-1185">Reference proteome</keyword>
<dbReference type="Pfam" id="PF03403">
    <property type="entry name" value="PAF-AH_p_II"/>
    <property type="match status" value="1"/>
</dbReference>
<evidence type="ECO:0000256" key="6">
    <source>
        <dbReference type="PIRSR" id="PIRSR018169-1"/>
    </source>
</evidence>
<dbReference type="GeneID" id="117654348"/>
<evidence type="ECO:0000256" key="5">
    <source>
        <dbReference type="PIRNR" id="PIRNR018169"/>
    </source>
</evidence>
<accession>A0A6P9AMN0</accession>
<keyword evidence="4 5" id="KW-0443">Lipid metabolism</keyword>
<dbReference type="Gene3D" id="3.40.50.1820">
    <property type="entry name" value="alpha/beta hydrolase"/>
    <property type="match status" value="1"/>
</dbReference>
<feature type="active site" description="Charge relay system" evidence="6">
    <location>
        <position position="256"/>
    </location>
</feature>
<dbReference type="PIRSF" id="PIRSF018169">
    <property type="entry name" value="PAF_acetylhydrolase"/>
    <property type="match status" value="1"/>
</dbReference>
<name>A0A6P9AMN0_THRPL</name>
<dbReference type="Proteomes" id="UP000515158">
    <property type="component" value="Unplaced"/>
</dbReference>
<dbReference type="PANTHER" id="PTHR10272">
    <property type="entry name" value="PLATELET-ACTIVATING FACTOR ACETYLHYDROLASE"/>
    <property type="match status" value="1"/>
</dbReference>
<reference evidence="8" key="1">
    <citation type="submission" date="2025-08" db="UniProtKB">
        <authorList>
            <consortium name="RefSeq"/>
        </authorList>
    </citation>
    <scope>IDENTIFICATION</scope>
    <source>
        <tissue evidence="8">Total insect</tissue>
    </source>
</reference>
<feature type="active site" description="Charge relay system" evidence="6">
    <location>
        <position position="315"/>
    </location>
</feature>
<keyword evidence="2 5" id="KW-0378">Hydrolase</keyword>
<dbReference type="AlphaFoldDB" id="A0A6P9AMN0"/>
<feature type="active site" description="Nucleophile" evidence="6">
    <location>
        <position position="233"/>
    </location>
</feature>
<dbReference type="InterPro" id="IPR016715">
    <property type="entry name" value="PAF_acetylhydro_eukaryote"/>
</dbReference>
<comment type="catalytic activity">
    <reaction evidence="5">
        <text>a 1-O-alkyl-2-acetyl-sn-glycero-3-phosphocholine + H2O = a 1-O-alkyl-sn-glycero-3-phosphocholine + acetate + H(+)</text>
        <dbReference type="Rhea" id="RHEA:17777"/>
        <dbReference type="ChEBI" id="CHEBI:15377"/>
        <dbReference type="ChEBI" id="CHEBI:15378"/>
        <dbReference type="ChEBI" id="CHEBI:30089"/>
        <dbReference type="ChEBI" id="CHEBI:30909"/>
        <dbReference type="ChEBI" id="CHEBI:36707"/>
        <dbReference type="EC" id="3.1.1.47"/>
    </reaction>
</comment>